<gene>
    <name evidence="3" type="ORF">GEU84_015360</name>
</gene>
<name>A0A8X8H1Z5_9RHOB</name>
<keyword evidence="4" id="KW-1185">Reference proteome</keyword>
<reference evidence="3" key="1">
    <citation type="submission" date="2020-05" db="EMBL/GenBank/DDBJ databases">
        <title>Fertoebacter nigrum gen. nov., sp. nov., a new member of the family Rhodobacteraceae.</title>
        <authorList>
            <person name="Szuroczki S."/>
            <person name="Abbaszade G."/>
            <person name="Buni D."/>
            <person name="Schumann P."/>
            <person name="Toth E."/>
        </authorList>
    </citation>
    <scope>NUCLEOTIDE SEQUENCE</scope>
    <source>
        <strain evidence="3">RG-N-1a</strain>
    </source>
</reference>
<protein>
    <submittedName>
        <fullName evidence="3">AGE family epimerase/isomerase</fullName>
    </submittedName>
</protein>
<evidence type="ECO:0000313" key="3">
    <source>
        <dbReference type="EMBL" id="NUB45776.1"/>
    </source>
</evidence>
<dbReference type="GO" id="GO:0005975">
    <property type="term" value="P:carbohydrate metabolic process"/>
    <property type="evidence" value="ECO:0007669"/>
    <property type="project" value="InterPro"/>
</dbReference>
<dbReference type="InterPro" id="IPR010819">
    <property type="entry name" value="AGE/CE"/>
</dbReference>
<dbReference type="AlphaFoldDB" id="A0A8X8H1Z5"/>
<dbReference type="GO" id="GO:0016853">
    <property type="term" value="F:isomerase activity"/>
    <property type="evidence" value="ECO:0007669"/>
    <property type="project" value="UniProtKB-KW"/>
</dbReference>
<sequence length="444" mass="48995">MTDPAPSPGTDKGDGMTDGRLAAAAWCGTGGPDFTQRPAHRLWLLDQARGLFDFFLPALNAAGGFFALDKAGQPFEGPAGRLRHLHETTRMVHCYTMAHQLGLPGADRMIDHGMQFLWNGHRDAAHGGYVWSLDDDGPVNATKQAYGHAFVLLAASSAKVAGHPDADRLLGDITETLHARFWDAAAGATTEEYAQDWAPISGYRGQNSNMHLTEALMAAFEATGDRDYLDMAGRIASLIIDRHARAEGWRVAEHFDDQWQLDRAYRGDPMFRPFGTTPGHALEWSRLLVQLWQLGGQQQDWLHEAAQALFMHTCATGWDKAAGGFYYTLDWDDRPEQADRFWWPCAEGIAAAAVLRQVSGDAAFEEWYRRIWGFVAQHFIDRASGGWFPELDPALRPVNRVFQGKPDLYHSVQACLIPLVPANGSVTRGLRDGGLRDGGLGLLA</sequence>
<dbReference type="PANTHER" id="PTHR15108">
    <property type="entry name" value="N-ACYLGLUCOSAMINE-2-EPIMERASE"/>
    <property type="match status" value="1"/>
</dbReference>
<accession>A0A8X8H1Z5</accession>
<dbReference type="Proteomes" id="UP000484076">
    <property type="component" value="Unassembled WGS sequence"/>
</dbReference>
<dbReference type="InterPro" id="IPR034116">
    <property type="entry name" value="AGE_dom"/>
</dbReference>
<dbReference type="Pfam" id="PF07221">
    <property type="entry name" value="GlcNAc_2-epim"/>
    <property type="match status" value="1"/>
</dbReference>
<keyword evidence="2" id="KW-0413">Isomerase</keyword>
<evidence type="ECO:0000256" key="1">
    <source>
        <dbReference type="ARBA" id="ARBA00008558"/>
    </source>
</evidence>
<evidence type="ECO:0000256" key="2">
    <source>
        <dbReference type="ARBA" id="ARBA00023235"/>
    </source>
</evidence>
<dbReference type="Gene3D" id="1.50.10.10">
    <property type="match status" value="1"/>
</dbReference>
<proteinExistence type="inferred from homology"/>
<evidence type="ECO:0000313" key="4">
    <source>
        <dbReference type="Proteomes" id="UP000484076"/>
    </source>
</evidence>
<dbReference type="EMBL" id="WHUT02000009">
    <property type="protein sequence ID" value="NUB45776.1"/>
    <property type="molecule type" value="Genomic_DNA"/>
</dbReference>
<comment type="caution">
    <text evidence="3">The sequence shown here is derived from an EMBL/GenBank/DDBJ whole genome shotgun (WGS) entry which is preliminary data.</text>
</comment>
<organism evidence="3 4">
    <name type="scientific">Fertoeibacter niger</name>
    <dbReference type="NCBI Taxonomy" id="2656921"/>
    <lineage>
        <taxon>Bacteria</taxon>
        <taxon>Pseudomonadati</taxon>
        <taxon>Pseudomonadota</taxon>
        <taxon>Alphaproteobacteria</taxon>
        <taxon>Rhodobacterales</taxon>
        <taxon>Paracoccaceae</taxon>
        <taxon>Fertoeibacter</taxon>
    </lineage>
</organism>
<dbReference type="InterPro" id="IPR008928">
    <property type="entry name" value="6-hairpin_glycosidase_sf"/>
</dbReference>
<comment type="similarity">
    <text evidence="1">Belongs to the N-acylglucosamine 2-epimerase family.</text>
</comment>
<dbReference type="SUPFAM" id="SSF48208">
    <property type="entry name" value="Six-hairpin glycosidases"/>
    <property type="match status" value="1"/>
</dbReference>
<dbReference type="InterPro" id="IPR012341">
    <property type="entry name" value="6hp_glycosidase-like_sf"/>
</dbReference>
<dbReference type="CDD" id="cd00249">
    <property type="entry name" value="AGE"/>
    <property type="match status" value="1"/>
</dbReference>